<feature type="disulfide bond" evidence="2">
    <location>
        <begin position="238"/>
        <end position="265"/>
    </location>
</feature>
<keyword evidence="1 2" id="KW-1015">Disulfide bond</keyword>
<reference evidence="5" key="1">
    <citation type="submission" date="2023-08" db="EMBL/GenBank/DDBJ databases">
        <authorList>
            <person name="Alioto T."/>
            <person name="Alioto T."/>
            <person name="Gomez Garrido J."/>
        </authorList>
    </citation>
    <scope>NUCLEOTIDE SEQUENCE</scope>
</reference>
<feature type="domain" description="CUB" evidence="4">
    <location>
        <begin position="106"/>
        <end position="224"/>
    </location>
</feature>
<dbReference type="InterPro" id="IPR002172">
    <property type="entry name" value="LDrepeatLR_classA_rpt"/>
</dbReference>
<sequence>MSLPILWNCGTIPMSLPILLLWIIFAEVRTTVIGTVGISNCCGLLLPTIILHLPSNLKLYLFLTPKVQSQDDGSVRNMTGQLILHTVWFQLTIVAAYIINPATSECHEIFRSQLKKSGTFTSPGFPSHYPELVSCRYIFEAVGDKRIKIKFEYFELEGNSDAGCKFDFVDIFEIDHMGFKTFLNRLCGAEIPGPIISIQPKIEMFFKSDYTKSLRGFLGHYEFIDDGWQPFGPPDKPCSAEFVHGMGGVITSPHFPAPFPANVQCTWLIKVESQYKILINFVYLDIKNTVYCEEAALKIYDGFADPSTVPAEKICGRLYADHGGQKEFISRSSRITLRFIVGHDNQKKDGGFKLAWAAVKTAEDGPCMGFLCQGAKGCTLSGSPECENIPQYCIDSSLRCNKIPNCASLDNSDEKHCLEEILLITACVVAPLIFVLLLTLIIVYCYRRQHFQKSSSQNQQLTSHLPPLDQSPLSRRHCVMQTSFIDGSQGEDDDGIGSSTEEYCNNPNSKNKAAYQLMKQATINDGRVVVADI</sequence>
<evidence type="ECO:0000256" key="3">
    <source>
        <dbReference type="SAM" id="Phobius"/>
    </source>
</evidence>
<keyword evidence="3" id="KW-1133">Transmembrane helix</keyword>
<feature type="transmembrane region" description="Helical" evidence="3">
    <location>
        <begin position="421"/>
        <end position="446"/>
    </location>
</feature>
<proteinExistence type="predicted"/>
<feature type="transmembrane region" description="Helical" evidence="3">
    <location>
        <begin position="5"/>
        <end position="25"/>
    </location>
</feature>
<evidence type="ECO:0000259" key="4">
    <source>
        <dbReference type="PROSITE" id="PS01180"/>
    </source>
</evidence>
<dbReference type="Proteomes" id="UP001162480">
    <property type="component" value="Chromosome 8"/>
</dbReference>
<dbReference type="CDD" id="cd00041">
    <property type="entry name" value="CUB"/>
    <property type="match status" value="2"/>
</dbReference>
<dbReference type="InterPro" id="IPR000859">
    <property type="entry name" value="CUB_dom"/>
</dbReference>
<dbReference type="EMBL" id="OX597821">
    <property type="protein sequence ID" value="CAI9726741.1"/>
    <property type="molecule type" value="Genomic_DNA"/>
</dbReference>
<dbReference type="SMART" id="SM00042">
    <property type="entry name" value="CUB"/>
    <property type="match status" value="2"/>
</dbReference>
<dbReference type="Gene3D" id="2.60.120.290">
    <property type="entry name" value="Spermadhesin, CUB domain"/>
    <property type="match status" value="2"/>
</dbReference>
<dbReference type="PANTHER" id="PTHR47537">
    <property type="entry name" value="CUBILIN"/>
    <property type="match status" value="1"/>
</dbReference>
<dbReference type="CDD" id="cd00112">
    <property type="entry name" value="LDLa"/>
    <property type="match status" value="1"/>
</dbReference>
<dbReference type="AlphaFoldDB" id="A0AA36F5P5"/>
<evidence type="ECO:0000313" key="5">
    <source>
        <dbReference type="EMBL" id="CAI9726741.1"/>
    </source>
</evidence>
<accession>A0AA36F5P5</accession>
<evidence type="ECO:0000256" key="2">
    <source>
        <dbReference type="PROSITE-ProRule" id="PRU00059"/>
    </source>
</evidence>
<evidence type="ECO:0000256" key="1">
    <source>
        <dbReference type="ARBA" id="ARBA00023157"/>
    </source>
</evidence>
<dbReference type="InterPro" id="IPR053207">
    <property type="entry name" value="Non-NMDA_GluR_Accessory"/>
</dbReference>
<keyword evidence="3" id="KW-0812">Transmembrane</keyword>
<evidence type="ECO:0000313" key="6">
    <source>
        <dbReference type="Proteomes" id="UP001162480"/>
    </source>
</evidence>
<dbReference type="SUPFAM" id="SSF49854">
    <property type="entry name" value="Spermadhesin, CUB domain"/>
    <property type="match status" value="2"/>
</dbReference>
<organism evidence="5 6">
    <name type="scientific">Octopus vulgaris</name>
    <name type="common">Common octopus</name>
    <dbReference type="NCBI Taxonomy" id="6645"/>
    <lineage>
        <taxon>Eukaryota</taxon>
        <taxon>Metazoa</taxon>
        <taxon>Spiralia</taxon>
        <taxon>Lophotrochozoa</taxon>
        <taxon>Mollusca</taxon>
        <taxon>Cephalopoda</taxon>
        <taxon>Coleoidea</taxon>
        <taxon>Octopodiformes</taxon>
        <taxon>Octopoda</taxon>
        <taxon>Incirrata</taxon>
        <taxon>Octopodidae</taxon>
        <taxon>Octopus</taxon>
    </lineage>
</organism>
<keyword evidence="6" id="KW-1185">Reference proteome</keyword>
<name>A0AA36F5P5_OCTVU</name>
<keyword evidence="3" id="KW-0472">Membrane</keyword>
<dbReference type="PANTHER" id="PTHR47537:SF2">
    <property type="entry name" value="CUBILIN"/>
    <property type="match status" value="1"/>
</dbReference>
<gene>
    <name evidence="5" type="ORF">OCTVUL_1B023121</name>
</gene>
<dbReference type="GO" id="GO:0005886">
    <property type="term" value="C:plasma membrane"/>
    <property type="evidence" value="ECO:0007669"/>
    <property type="project" value="TreeGrafter"/>
</dbReference>
<comment type="caution">
    <text evidence="2">Lacks conserved residue(s) required for the propagation of feature annotation.</text>
</comment>
<dbReference type="PROSITE" id="PS01180">
    <property type="entry name" value="CUB"/>
    <property type="match status" value="2"/>
</dbReference>
<feature type="transmembrane region" description="Helical" evidence="3">
    <location>
        <begin position="31"/>
        <end position="53"/>
    </location>
</feature>
<feature type="domain" description="CUB" evidence="4">
    <location>
        <begin position="238"/>
        <end position="359"/>
    </location>
</feature>
<dbReference type="InterPro" id="IPR035914">
    <property type="entry name" value="Sperma_CUB_dom_sf"/>
</dbReference>
<dbReference type="Pfam" id="PF00431">
    <property type="entry name" value="CUB"/>
    <property type="match status" value="2"/>
</dbReference>
<protein>
    <submittedName>
        <fullName evidence="5">Procollagen C-endopeptidase enhancer 2-like isoform X1</fullName>
    </submittedName>
</protein>